<comment type="subcellular location">
    <subcellularLocation>
        <location evidence="1 12">Nucleus</location>
    </subcellularLocation>
</comment>
<dbReference type="InterPro" id="IPR036388">
    <property type="entry name" value="WH-like_DNA-bd_sf"/>
</dbReference>
<sequence>MTKDLARKPRFTRATASSNQQNDIYGLNGSSDMPLYSTLKALYDGQTWFGPQYARGMPGRKSIERFEAVKRLIEAVPTSEATTTTPPVTTEDSTMVTTPPATVTETRSTSSSSPTPPPSSSTSSRFDLRPRHHPVALPTQSFLQFPASSSDMQGGPDQRRRIQKVQIGFYLIDVWYPAPYPEEYSQLEVLHICDFCLRYMKSAFIAKRHKTKCPMKYPPGNEIYRDGILSVFEVDGRKNKIYCQNLCLLAKMFLDHKTLYYDVEPFLFYILTETDANGCHFVGYFSKEKQSLLDYNLSCIVTLPSHQRKGYGQFLIDFSYMLSQKEGKIGTPERPLSDLGLLSYRKYWTRRIWAELQKNHDIMSVEELSQAVHMTVQDTVDTLAANDMLRFNQDSGRYEIQLSKNKLPKPQRGPTAKMELLTWAPYKVAATNGGDTEEVVNIPREATAVAAAAHTITLPARRRRSSSGRQDIDKRRSRKRKHQE</sequence>
<dbReference type="OrthoDB" id="787137at2759"/>
<dbReference type="GO" id="GO:0003712">
    <property type="term" value="F:transcription coregulator activity"/>
    <property type="evidence" value="ECO:0007669"/>
    <property type="project" value="TreeGrafter"/>
</dbReference>
<evidence type="ECO:0000256" key="7">
    <source>
        <dbReference type="ARBA" id="ARBA00022833"/>
    </source>
</evidence>
<feature type="region of interest" description="Disordered" evidence="13">
    <location>
        <begin position="455"/>
        <end position="484"/>
    </location>
</feature>
<dbReference type="InterPro" id="IPR040706">
    <property type="entry name" value="Zf-MYST"/>
</dbReference>
<feature type="region of interest" description="Disordered" evidence="13">
    <location>
        <begin position="77"/>
        <end position="129"/>
    </location>
</feature>
<dbReference type="Gene3D" id="3.40.630.30">
    <property type="match status" value="1"/>
</dbReference>
<dbReference type="GO" id="GO:0004402">
    <property type="term" value="F:histone acetyltransferase activity"/>
    <property type="evidence" value="ECO:0007669"/>
    <property type="project" value="InterPro"/>
</dbReference>
<dbReference type="Gene3D" id="1.10.10.10">
    <property type="entry name" value="Winged helix-like DNA-binding domain superfamily/Winged helix DNA-binding domain"/>
    <property type="match status" value="1"/>
</dbReference>
<keyword evidence="4" id="KW-0808">Transferase</keyword>
<evidence type="ECO:0000256" key="1">
    <source>
        <dbReference type="ARBA" id="ARBA00004123"/>
    </source>
</evidence>
<keyword evidence="10 12" id="KW-0539">Nucleus</keyword>
<protein>
    <recommendedName>
        <fullName evidence="3 12">Histone acetyltransferase</fullName>
        <ecNumber evidence="3 12">2.3.1.48</ecNumber>
    </recommendedName>
</protein>
<dbReference type="PROSITE" id="PS51726">
    <property type="entry name" value="MYST_HAT"/>
    <property type="match status" value="1"/>
</dbReference>
<dbReference type="GO" id="GO:0008270">
    <property type="term" value="F:zinc ion binding"/>
    <property type="evidence" value="ECO:0007669"/>
    <property type="project" value="UniProtKB-KW"/>
</dbReference>
<dbReference type="GO" id="GO:0006357">
    <property type="term" value="P:regulation of transcription by RNA polymerase II"/>
    <property type="evidence" value="ECO:0007669"/>
    <property type="project" value="TreeGrafter"/>
</dbReference>
<comment type="similarity">
    <text evidence="2 12">Belongs to the MYST (SAS/MOZ) family.</text>
</comment>
<dbReference type="GO" id="GO:1990467">
    <property type="term" value="C:NuA3a histone acetyltransferase complex"/>
    <property type="evidence" value="ECO:0007669"/>
    <property type="project" value="TreeGrafter"/>
</dbReference>
<accession>A0A077WEF1</accession>
<evidence type="ECO:0000256" key="3">
    <source>
        <dbReference type="ARBA" id="ARBA00013184"/>
    </source>
</evidence>
<evidence type="ECO:0000256" key="4">
    <source>
        <dbReference type="ARBA" id="ARBA00022679"/>
    </source>
</evidence>
<evidence type="ECO:0000259" key="14">
    <source>
        <dbReference type="PROSITE" id="PS51726"/>
    </source>
</evidence>
<evidence type="ECO:0000256" key="11">
    <source>
        <dbReference type="PIRSR" id="PIRSR602717-51"/>
    </source>
</evidence>
<dbReference type="AlphaFoldDB" id="A0A077WEF1"/>
<feature type="compositionally biased region" description="Basic residues" evidence="13">
    <location>
        <begin position="475"/>
        <end position="484"/>
    </location>
</feature>
<name>A0A077WEF1_9FUNG</name>
<reference evidence="15" key="1">
    <citation type="journal article" date="2014" name="Genome Announc.">
        <title>De novo whole-genome sequence and genome annotation of Lichtheimia ramosa.</title>
        <authorList>
            <person name="Linde J."/>
            <person name="Schwartze V."/>
            <person name="Binder U."/>
            <person name="Lass-Florl C."/>
            <person name="Voigt K."/>
            <person name="Horn F."/>
        </authorList>
    </citation>
    <scope>NUCLEOTIDE SEQUENCE</scope>
    <source>
        <strain evidence="15">JMRC FSU:6197</strain>
    </source>
</reference>
<gene>
    <name evidence="15" type="ORF">LRAMOSA08026</name>
</gene>
<evidence type="ECO:0000313" key="15">
    <source>
        <dbReference type="EMBL" id="CDS05498.1"/>
    </source>
</evidence>
<organism evidence="15">
    <name type="scientific">Lichtheimia ramosa</name>
    <dbReference type="NCBI Taxonomy" id="688394"/>
    <lineage>
        <taxon>Eukaryota</taxon>
        <taxon>Fungi</taxon>
        <taxon>Fungi incertae sedis</taxon>
        <taxon>Mucoromycota</taxon>
        <taxon>Mucoromycotina</taxon>
        <taxon>Mucoromycetes</taxon>
        <taxon>Mucorales</taxon>
        <taxon>Lichtheimiaceae</taxon>
        <taxon>Lichtheimia</taxon>
    </lineage>
</organism>
<evidence type="ECO:0000256" key="10">
    <source>
        <dbReference type="ARBA" id="ARBA00023242"/>
    </source>
</evidence>
<dbReference type="InterPro" id="IPR016181">
    <property type="entry name" value="Acyl_CoA_acyltransferase"/>
</dbReference>
<feature type="compositionally biased region" description="Polar residues" evidence="13">
    <location>
        <begin position="14"/>
        <end position="30"/>
    </location>
</feature>
<feature type="compositionally biased region" description="Low complexity" evidence="13">
    <location>
        <begin position="77"/>
        <end position="94"/>
    </location>
</feature>
<dbReference type="PANTHER" id="PTHR10615">
    <property type="entry name" value="HISTONE ACETYLTRANSFERASE"/>
    <property type="match status" value="1"/>
</dbReference>
<dbReference type="EC" id="2.3.1.48" evidence="3 12"/>
<keyword evidence="9" id="KW-0007">Acetylation</keyword>
<evidence type="ECO:0000256" key="8">
    <source>
        <dbReference type="ARBA" id="ARBA00022853"/>
    </source>
</evidence>
<dbReference type="EMBL" id="LK023316">
    <property type="protein sequence ID" value="CDS05498.1"/>
    <property type="molecule type" value="Genomic_DNA"/>
</dbReference>
<evidence type="ECO:0000256" key="9">
    <source>
        <dbReference type="ARBA" id="ARBA00022990"/>
    </source>
</evidence>
<dbReference type="FunFam" id="3.40.630.30:FF:000001">
    <property type="entry name" value="Histone acetyltransferase"/>
    <property type="match status" value="1"/>
</dbReference>
<evidence type="ECO:0000256" key="5">
    <source>
        <dbReference type="ARBA" id="ARBA00022723"/>
    </source>
</evidence>
<feature type="region of interest" description="Disordered" evidence="13">
    <location>
        <begin position="1"/>
        <end position="30"/>
    </location>
</feature>
<dbReference type="GO" id="GO:0005634">
    <property type="term" value="C:nucleus"/>
    <property type="evidence" value="ECO:0007669"/>
    <property type="project" value="UniProtKB-SubCell"/>
</dbReference>
<keyword evidence="8" id="KW-0156">Chromatin regulator</keyword>
<evidence type="ECO:0000256" key="12">
    <source>
        <dbReference type="RuleBase" id="RU361211"/>
    </source>
</evidence>
<keyword evidence="5" id="KW-0479">Metal-binding</keyword>
<dbReference type="FunFam" id="3.30.60.60:FF:000001">
    <property type="entry name" value="Histone acetyltransferase"/>
    <property type="match status" value="1"/>
</dbReference>
<comment type="catalytic activity">
    <reaction evidence="12">
        <text>L-lysyl-[protein] + acetyl-CoA = N(6)-acetyl-L-lysyl-[protein] + CoA + H(+)</text>
        <dbReference type="Rhea" id="RHEA:45948"/>
        <dbReference type="Rhea" id="RHEA-COMP:9752"/>
        <dbReference type="Rhea" id="RHEA-COMP:10731"/>
        <dbReference type="ChEBI" id="CHEBI:15378"/>
        <dbReference type="ChEBI" id="CHEBI:29969"/>
        <dbReference type="ChEBI" id="CHEBI:57287"/>
        <dbReference type="ChEBI" id="CHEBI:57288"/>
        <dbReference type="ChEBI" id="CHEBI:61930"/>
        <dbReference type="EC" id="2.3.1.48"/>
    </reaction>
</comment>
<proteinExistence type="inferred from homology"/>
<dbReference type="Pfam" id="PF01853">
    <property type="entry name" value="MOZ_SAS"/>
    <property type="match status" value="1"/>
</dbReference>
<dbReference type="InterPro" id="IPR002717">
    <property type="entry name" value="HAT_MYST-type"/>
</dbReference>
<dbReference type="InterPro" id="IPR050603">
    <property type="entry name" value="MYST_HAT"/>
</dbReference>
<dbReference type="Pfam" id="PF17772">
    <property type="entry name" value="zf-MYST"/>
    <property type="match status" value="1"/>
</dbReference>
<dbReference type="GO" id="GO:0003682">
    <property type="term" value="F:chromatin binding"/>
    <property type="evidence" value="ECO:0007669"/>
    <property type="project" value="TreeGrafter"/>
</dbReference>
<dbReference type="GO" id="GO:0031507">
    <property type="term" value="P:heterochromatin formation"/>
    <property type="evidence" value="ECO:0007669"/>
    <property type="project" value="UniProtKB-ARBA"/>
</dbReference>
<keyword evidence="7" id="KW-0862">Zinc</keyword>
<feature type="domain" description="MYST-type HAT" evidence="14">
    <location>
        <begin position="157"/>
        <end position="425"/>
    </location>
</feature>
<keyword evidence="6" id="KW-0863">Zinc-finger</keyword>
<feature type="active site" description="Proton donor/acceptor" evidence="11">
    <location>
        <position position="333"/>
    </location>
</feature>
<dbReference type="SUPFAM" id="SSF55729">
    <property type="entry name" value="Acyl-CoA N-acyltransferases (Nat)"/>
    <property type="match status" value="1"/>
</dbReference>
<feature type="compositionally biased region" description="Polar residues" evidence="13">
    <location>
        <begin position="95"/>
        <end position="105"/>
    </location>
</feature>
<dbReference type="PANTHER" id="PTHR10615:SF161">
    <property type="entry name" value="HISTONE ACETYLTRANSFERASE KAT7"/>
    <property type="match status" value="1"/>
</dbReference>
<evidence type="ECO:0000256" key="13">
    <source>
        <dbReference type="SAM" id="MobiDB-lite"/>
    </source>
</evidence>
<evidence type="ECO:0000256" key="2">
    <source>
        <dbReference type="ARBA" id="ARBA00010107"/>
    </source>
</evidence>
<dbReference type="Gene3D" id="3.30.60.60">
    <property type="entry name" value="N-acetyl transferase-like"/>
    <property type="match status" value="1"/>
</dbReference>
<evidence type="ECO:0000256" key="6">
    <source>
        <dbReference type="ARBA" id="ARBA00022771"/>
    </source>
</evidence>